<comment type="caution">
    <text evidence="1">The sequence shown here is derived from an EMBL/GenBank/DDBJ whole genome shotgun (WGS) entry which is preliminary data.</text>
</comment>
<keyword evidence="2" id="KW-1185">Reference proteome</keyword>
<evidence type="ECO:0000313" key="2">
    <source>
        <dbReference type="Proteomes" id="UP000051672"/>
    </source>
</evidence>
<sequence>MADIVSDLTQTVDRLRQQVLAGEVFGTLPQKIGQLISDVKLQPATPVSLPTDAVTAVGRIRDIERRVKRSPHPQITDDELDFLVQQLASTKPAVRDKGAFFLLSDLFQMHALTAGQSQWLFKRLQAPDTMFSHITETENEAIFIRSFSVMIISSMLYGLDDDVLTTKDYEALALSLAVYMMLEKDGRGYVDQSGWAHTYTHVGNLLDELVNVKSLKRAHKFFLQVVLIEAWRRMDTPLIYGEPERIASFLTHYAAMNQFYGRSLMMSLQNWQQSLLQLRPQESITFWNQWYNRSRLLSALLLQPDLPDPIHDFIEDITEV</sequence>
<protein>
    <recommendedName>
        <fullName evidence="3">DUF2785 domain-containing protein</fullName>
    </recommendedName>
</protein>
<dbReference type="EMBL" id="AYZQ01000001">
    <property type="protein sequence ID" value="KRM72922.1"/>
    <property type="molecule type" value="Genomic_DNA"/>
</dbReference>
<evidence type="ECO:0008006" key="3">
    <source>
        <dbReference type="Google" id="ProtNLM"/>
    </source>
</evidence>
<dbReference type="Pfam" id="PF10978">
    <property type="entry name" value="DUF2785"/>
    <property type="match status" value="1"/>
</dbReference>
<dbReference type="RefSeq" id="WP_057893929.1">
    <property type="nucleotide sequence ID" value="NZ_AYZQ01000001.1"/>
</dbReference>
<gene>
    <name evidence="1" type="ORF">FC34_GL000634</name>
</gene>
<evidence type="ECO:0000313" key="1">
    <source>
        <dbReference type="EMBL" id="KRM72922.1"/>
    </source>
</evidence>
<dbReference type="AlphaFoldDB" id="A0A0R2B1H7"/>
<reference evidence="1 2" key="1">
    <citation type="journal article" date="2015" name="Genome Announc.">
        <title>Expanding the biotechnology potential of lactobacilli through comparative genomics of 213 strains and associated genera.</title>
        <authorList>
            <person name="Sun Z."/>
            <person name="Harris H.M."/>
            <person name="McCann A."/>
            <person name="Guo C."/>
            <person name="Argimon S."/>
            <person name="Zhang W."/>
            <person name="Yang X."/>
            <person name="Jeffery I.B."/>
            <person name="Cooney J.C."/>
            <person name="Kagawa T.F."/>
            <person name="Liu W."/>
            <person name="Song Y."/>
            <person name="Salvetti E."/>
            <person name="Wrobel A."/>
            <person name="Rasinkangas P."/>
            <person name="Parkhill J."/>
            <person name="Rea M.C."/>
            <person name="O'Sullivan O."/>
            <person name="Ritari J."/>
            <person name="Douillard F.P."/>
            <person name="Paul Ross R."/>
            <person name="Yang R."/>
            <person name="Briner A.E."/>
            <person name="Felis G.E."/>
            <person name="de Vos W.M."/>
            <person name="Barrangou R."/>
            <person name="Klaenhammer T.R."/>
            <person name="Caufield P.W."/>
            <person name="Cui Y."/>
            <person name="Zhang H."/>
            <person name="O'Toole P.W."/>
        </authorList>
    </citation>
    <scope>NUCLEOTIDE SEQUENCE [LARGE SCALE GENOMIC DNA]</scope>
    <source>
        <strain evidence="1 2">DSM 23927</strain>
    </source>
</reference>
<accession>A0A0R2B1H7</accession>
<dbReference type="Proteomes" id="UP000051672">
    <property type="component" value="Unassembled WGS sequence"/>
</dbReference>
<dbReference type="STRING" id="1423727.FC34_GL000634"/>
<dbReference type="PATRIC" id="fig|1423727.3.peg.638"/>
<organism evidence="1 2">
    <name type="scientific">Lacticaseibacillus brantae DSM 23927</name>
    <dbReference type="NCBI Taxonomy" id="1423727"/>
    <lineage>
        <taxon>Bacteria</taxon>
        <taxon>Bacillati</taxon>
        <taxon>Bacillota</taxon>
        <taxon>Bacilli</taxon>
        <taxon>Lactobacillales</taxon>
        <taxon>Lactobacillaceae</taxon>
        <taxon>Lacticaseibacillus</taxon>
    </lineage>
</organism>
<dbReference type="OrthoDB" id="7619731at2"/>
<name>A0A0R2B1H7_9LACO</name>
<dbReference type="InterPro" id="IPR021247">
    <property type="entry name" value="DUF2785"/>
</dbReference>
<proteinExistence type="predicted"/>